<evidence type="ECO:0000256" key="10">
    <source>
        <dbReference type="ARBA" id="ARBA00023180"/>
    </source>
</evidence>
<dbReference type="PANTHER" id="PTHR43053">
    <property type="entry name" value="GLYCOSIDASE FAMILY 31"/>
    <property type="match status" value="1"/>
</dbReference>
<evidence type="ECO:0000256" key="12">
    <source>
        <dbReference type="PIRNR" id="PIRNR005536"/>
    </source>
</evidence>
<dbReference type="FunFam" id="2.60.40.1180:FF:000028">
    <property type="entry name" value="Alpha-galactosidase"/>
    <property type="match status" value="1"/>
</dbReference>
<organism evidence="18 19">
    <name type="scientific">Penicillium atrosanguineum</name>
    <dbReference type="NCBI Taxonomy" id="1132637"/>
    <lineage>
        <taxon>Eukaryota</taxon>
        <taxon>Fungi</taxon>
        <taxon>Dikarya</taxon>
        <taxon>Ascomycota</taxon>
        <taxon>Pezizomycotina</taxon>
        <taxon>Eurotiomycetes</taxon>
        <taxon>Eurotiomycetidae</taxon>
        <taxon>Eurotiales</taxon>
        <taxon>Aspergillaceae</taxon>
        <taxon>Penicillium</taxon>
    </lineage>
</organism>
<feature type="binding site" evidence="14">
    <location>
        <position position="453"/>
    </location>
    <ligand>
        <name>substrate</name>
    </ligand>
</feature>
<dbReference type="InterPro" id="IPR038417">
    <property type="entry name" value="Alpga-gal_N_sf"/>
</dbReference>
<feature type="binding site" evidence="14">
    <location>
        <position position="550"/>
    </location>
    <ligand>
        <name>substrate</name>
    </ligand>
</feature>
<dbReference type="InterPro" id="IPR050985">
    <property type="entry name" value="Alpha-glycosidase_related"/>
</dbReference>
<feature type="binding site" evidence="14">
    <location>
        <begin position="366"/>
        <end position="367"/>
    </location>
    <ligand>
        <name>substrate</name>
    </ligand>
</feature>
<keyword evidence="11 12" id="KW-0326">Glycosidase</keyword>
<keyword evidence="19" id="KW-1185">Reference proteome</keyword>
<dbReference type="Gene3D" id="2.70.98.60">
    <property type="entry name" value="alpha-galactosidase from lactobacil brevis"/>
    <property type="match status" value="1"/>
</dbReference>
<evidence type="ECO:0000256" key="8">
    <source>
        <dbReference type="ARBA" id="ARBA00022842"/>
    </source>
</evidence>
<dbReference type="Gene3D" id="2.60.40.1180">
    <property type="entry name" value="Golgi alpha-mannosidase II"/>
    <property type="match status" value="1"/>
</dbReference>
<dbReference type="PROSITE" id="PS00512">
    <property type="entry name" value="ALPHA_GALACTOSIDASE"/>
    <property type="match status" value="1"/>
</dbReference>
<comment type="cofactor">
    <cofactor evidence="3">
        <name>Mg(2+)</name>
        <dbReference type="ChEBI" id="CHEBI:18420"/>
    </cofactor>
</comment>
<keyword evidence="9" id="KW-0520">NAD</keyword>
<gene>
    <name evidence="18" type="ORF">N7476_011143</name>
</gene>
<evidence type="ECO:0000256" key="11">
    <source>
        <dbReference type="ARBA" id="ARBA00023295"/>
    </source>
</evidence>
<comment type="similarity">
    <text evidence="4">Belongs to the glycosyl hydrolase 36 family.</text>
</comment>
<evidence type="ECO:0000256" key="6">
    <source>
        <dbReference type="ARBA" id="ARBA00012755"/>
    </source>
</evidence>
<dbReference type="Pfam" id="PF02065">
    <property type="entry name" value="Melibiase"/>
    <property type="match status" value="1"/>
</dbReference>
<dbReference type="PROSITE" id="PS51257">
    <property type="entry name" value="PROKAR_LIPOPROTEIN"/>
    <property type="match status" value="1"/>
</dbReference>
<dbReference type="InterPro" id="IPR013780">
    <property type="entry name" value="Glyco_hydro_b"/>
</dbReference>
<feature type="binding site" evidence="14">
    <location>
        <position position="528"/>
    </location>
    <ligand>
        <name>substrate</name>
    </ligand>
</feature>
<evidence type="ECO:0000256" key="1">
    <source>
        <dbReference type="ARBA" id="ARBA00001255"/>
    </source>
</evidence>
<dbReference type="CDD" id="cd14791">
    <property type="entry name" value="GH36"/>
    <property type="match status" value="1"/>
</dbReference>
<dbReference type="InterPro" id="IPR002252">
    <property type="entry name" value="Glyco_hydro_36"/>
</dbReference>
<dbReference type="Pfam" id="PF16874">
    <property type="entry name" value="Glyco_hydro_36C"/>
    <property type="match status" value="1"/>
</dbReference>
<accession>A0A9W9TZA3</accession>
<dbReference type="Pfam" id="PF16875">
    <property type="entry name" value="Glyco_hydro_36N"/>
    <property type="match status" value="1"/>
</dbReference>
<dbReference type="InterPro" id="IPR017853">
    <property type="entry name" value="GH"/>
</dbReference>
<keyword evidence="10" id="KW-0325">Glycoprotein</keyword>
<evidence type="ECO:0000259" key="17">
    <source>
        <dbReference type="Pfam" id="PF16875"/>
    </source>
</evidence>
<reference evidence="18" key="1">
    <citation type="submission" date="2022-12" db="EMBL/GenBank/DDBJ databases">
        <authorList>
            <person name="Petersen C."/>
        </authorList>
    </citation>
    <scope>NUCLEOTIDE SEQUENCE</scope>
    <source>
        <strain evidence="18">IBT 21472</strain>
    </source>
</reference>
<evidence type="ECO:0000313" key="19">
    <source>
        <dbReference type="Proteomes" id="UP001147746"/>
    </source>
</evidence>
<evidence type="ECO:0000256" key="15">
    <source>
        <dbReference type="SAM" id="SignalP"/>
    </source>
</evidence>
<feature type="domain" description="Glycosyl hydrolase family 36 C-terminal" evidence="16">
    <location>
        <begin position="651"/>
        <end position="726"/>
    </location>
</feature>
<evidence type="ECO:0000259" key="16">
    <source>
        <dbReference type="Pfam" id="PF16874"/>
    </source>
</evidence>
<dbReference type="InterPro" id="IPR031705">
    <property type="entry name" value="Glyco_hydro_36_C"/>
</dbReference>
<dbReference type="InterPro" id="IPR000111">
    <property type="entry name" value="Glyco_hydro_27/36_CS"/>
</dbReference>
<feature type="chain" id="PRO_5040922665" description="Alpha-galactosidase" evidence="15">
    <location>
        <begin position="27"/>
        <end position="729"/>
    </location>
</feature>
<evidence type="ECO:0000256" key="2">
    <source>
        <dbReference type="ARBA" id="ARBA00001911"/>
    </source>
</evidence>
<evidence type="ECO:0000256" key="5">
    <source>
        <dbReference type="ARBA" id="ARBA00011881"/>
    </source>
</evidence>
<evidence type="ECO:0000256" key="9">
    <source>
        <dbReference type="ARBA" id="ARBA00023027"/>
    </source>
</evidence>
<protein>
    <recommendedName>
        <fullName evidence="6 12">Alpha-galactosidase</fullName>
        <ecNumber evidence="6 12">3.2.1.22</ecNumber>
    </recommendedName>
</protein>
<name>A0A9W9TZA3_9EURO</name>
<dbReference type="FunFam" id="3.20.20.70:FF:000118">
    <property type="entry name" value="Alpha-galactosidase"/>
    <property type="match status" value="1"/>
</dbReference>
<evidence type="ECO:0000256" key="4">
    <source>
        <dbReference type="ARBA" id="ARBA00006202"/>
    </source>
</evidence>
<dbReference type="EMBL" id="JAPZBO010000010">
    <property type="protein sequence ID" value="KAJ5299586.1"/>
    <property type="molecule type" value="Genomic_DNA"/>
</dbReference>
<comment type="cofactor">
    <cofactor evidence="2">
        <name>NAD(+)</name>
        <dbReference type="ChEBI" id="CHEBI:57540"/>
    </cofactor>
</comment>
<evidence type="ECO:0000256" key="14">
    <source>
        <dbReference type="PIRSR" id="PIRSR005536-2"/>
    </source>
</evidence>
<feature type="active site" description="Proton donor" evidence="13">
    <location>
        <position position="550"/>
    </location>
</feature>
<feature type="active site" description="Nucleophile" evidence="13">
    <location>
        <position position="488"/>
    </location>
</feature>
<dbReference type="EC" id="3.2.1.22" evidence="6 12"/>
<feature type="signal peptide" evidence="15">
    <location>
        <begin position="1"/>
        <end position="26"/>
    </location>
</feature>
<evidence type="ECO:0000256" key="3">
    <source>
        <dbReference type="ARBA" id="ARBA00001946"/>
    </source>
</evidence>
<dbReference type="Proteomes" id="UP001147746">
    <property type="component" value="Unassembled WGS sequence"/>
</dbReference>
<proteinExistence type="inferred from homology"/>
<keyword evidence="7 12" id="KW-0378">Hydrolase</keyword>
<comment type="catalytic activity">
    <reaction evidence="1 12">
        <text>Hydrolysis of terminal, non-reducing alpha-D-galactose residues in alpha-D-galactosides, including galactose oligosaccharides, galactomannans and galactolipids.</text>
        <dbReference type="EC" id="3.2.1.22"/>
    </reaction>
</comment>
<dbReference type="Gene3D" id="3.20.20.70">
    <property type="entry name" value="Aldolase class I"/>
    <property type="match status" value="1"/>
</dbReference>
<dbReference type="AlphaFoldDB" id="A0A9W9TZA3"/>
<dbReference type="PIRSF" id="PIRSF005536">
    <property type="entry name" value="Agal"/>
    <property type="match status" value="1"/>
</dbReference>
<keyword evidence="15" id="KW-0732">Signal</keyword>
<evidence type="ECO:0000256" key="13">
    <source>
        <dbReference type="PIRSR" id="PIRSR005536-1"/>
    </source>
</evidence>
<feature type="domain" description="Glycosyl hydrolase family 36 N-terminal" evidence="17">
    <location>
        <begin position="71"/>
        <end position="284"/>
    </location>
</feature>
<keyword evidence="8" id="KW-0460">Magnesium</keyword>
<comment type="function">
    <text evidence="12">Hydrolyzes a variety of simple alpha-D-galactoside as well as more complex molecules such as oligosaccharides and polysaccharides.</text>
</comment>
<dbReference type="GO" id="GO:0004557">
    <property type="term" value="F:alpha-galactosidase activity"/>
    <property type="evidence" value="ECO:0007669"/>
    <property type="project" value="UniProtKB-UniRule"/>
</dbReference>
<reference evidence="18" key="2">
    <citation type="journal article" date="2023" name="IMA Fungus">
        <title>Comparative genomic study of the Penicillium genus elucidates a diverse pangenome and 15 lateral gene transfer events.</title>
        <authorList>
            <person name="Petersen C."/>
            <person name="Sorensen T."/>
            <person name="Nielsen M.R."/>
            <person name="Sondergaard T.E."/>
            <person name="Sorensen J.L."/>
            <person name="Fitzpatrick D.A."/>
            <person name="Frisvad J.C."/>
            <person name="Nielsen K.L."/>
        </authorList>
    </citation>
    <scope>NUCLEOTIDE SEQUENCE</scope>
    <source>
        <strain evidence="18">IBT 21472</strain>
    </source>
</reference>
<dbReference type="InterPro" id="IPR031704">
    <property type="entry name" value="Glyco_hydro_36_N"/>
</dbReference>
<dbReference type="GO" id="GO:0016052">
    <property type="term" value="P:carbohydrate catabolic process"/>
    <property type="evidence" value="ECO:0007669"/>
    <property type="project" value="InterPro"/>
</dbReference>
<comment type="subunit">
    <text evidence="5">Homotetramer.</text>
</comment>
<sequence>MVRFTTRLAPAAGLVALLSCPTVAQAASSNVVVDGTSFALNGENVSYRFHVDNSTGDLISDHFGGIVTGDIPADIVSSINGWVGEPGRVRREFPDQGRGDFHLQYQSHTVIQGKPELPGLPATFGTGDDVTTLTVRLYDNYSSVAADLSYSIFSKYDAVVRSVNVTNMGKGNITVEALASMSVDFPFEDLDMITLSGDWAREAHPQRRKVQYGTQGVGSSAGYSSHLHNPFLALVDPATTESSGEAWGFSLVYTGSFSVDVEKGSQGFTRALLGLNPNQLSWSLGPGESLTSPECVSVYSNNGIGGMSRMFHRLYRNHLIKSKFATSDRPPLLNSWEGLSFNYNASTIVDLAQESADLGIKLFVLDDGWFGVKYPRDDDNAGLGDWTPNPAKFPHGLASPVDQITGLQAANTSTDLRFGIWVEPEMVNPNSTLYHEHPDWAMHAGSYPRTLQRNQLVLNVALPEVQDFIIDFMTKLLNSADISYIKWDNNRGIHEMPSPSTDHKYMLGMYRVFDTLTTRFPNVLWEGCGSGGGRFDAGVLQYFPQIWASDDTDAMERITIQLGTSLVYPPSAMGAHLSAVPNQQTGRTLPISFRGHVAMMGGSFGLELDPADMPADDKAALPGLIKLAEKVNPLILKGDLYRLSLPEDSNWPAVLFISENGSQAVLFYFQTAPRINNSIPRVRFQGLDSAAMYKVEGKGVYSGATLMNMGLQFPFDTDVGSIVVFLEKE</sequence>
<feature type="binding site" evidence="14">
    <location>
        <position position="199"/>
    </location>
    <ligand>
        <name>substrate</name>
    </ligand>
</feature>
<dbReference type="PANTHER" id="PTHR43053:SF3">
    <property type="entry name" value="ALPHA-GALACTOSIDASE C-RELATED"/>
    <property type="match status" value="1"/>
</dbReference>
<dbReference type="PRINTS" id="PR00743">
    <property type="entry name" value="GLHYDRLASE36"/>
</dbReference>
<evidence type="ECO:0000256" key="7">
    <source>
        <dbReference type="ARBA" id="ARBA00022801"/>
    </source>
</evidence>
<dbReference type="SUPFAM" id="SSF51445">
    <property type="entry name" value="(Trans)glycosidases"/>
    <property type="match status" value="1"/>
</dbReference>
<dbReference type="InterPro" id="IPR013785">
    <property type="entry name" value="Aldolase_TIM"/>
</dbReference>
<evidence type="ECO:0000313" key="18">
    <source>
        <dbReference type="EMBL" id="KAJ5299586.1"/>
    </source>
</evidence>
<feature type="binding site" evidence="14">
    <location>
        <begin position="486"/>
        <end position="490"/>
    </location>
    <ligand>
        <name>substrate</name>
    </ligand>
</feature>
<comment type="caution">
    <text evidence="18">The sequence shown here is derived from an EMBL/GenBank/DDBJ whole genome shotgun (WGS) entry which is preliminary data.</text>
</comment>